<dbReference type="GO" id="GO:0005576">
    <property type="term" value="C:extracellular region"/>
    <property type="evidence" value="ECO:0007669"/>
    <property type="project" value="UniProtKB-SubCell"/>
</dbReference>
<dbReference type="PANTHER" id="PTHR11319">
    <property type="entry name" value="G PROTEIN-COUPLED RECEPTOR-RELATED"/>
    <property type="match status" value="1"/>
</dbReference>
<proteinExistence type="predicted"/>
<keyword evidence="9" id="KW-1185">Reference proteome</keyword>
<evidence type="ECO:0000256" key="6">
    <source>
        <dbReference type="ARBA" id="ARBA00023136"/>
    </source>
</evidence>
<evidence type="ECO:0000256" key="5">
    <source>
        <dbReference type="ARBA" id="ARBA00022729"/>
    </source>
</evidence>
<protein>
    <submittedName>
        <fullName evidence="8">Uncharacterized protein</fullName>
    </submittedName>
</protein>
<evidence type="ECO:0000256" key="7">
    <source>
        <dbReference type="ARBA" id="ARBA00023237"/>
    </source>
</evidence>
<dbReference type="Proteomes" id="UP000077245">
    <property type="component" value="Unassembled WGS sequence"/>
</dbReference>
<keyword evidence="7" id="KW-0998">Cell outer membrane</keyword>
<organism evidence="8 9">
    <name type="scientific">Methanobrevibacter curvatus</name>
    <dbReference type="NCBI Taxonomy" id="49547"/>
    <lineage>
        <taxon>Archaea</taxon>
        <taxon>Methanobacteriati</taxon>
        <taxon>Methanobacteriota</taxon>
        <taxon>Methanomada group</taxon>
        <taxon>Methanobacteria</taxon>
        <taxon>Methanobacteriales</taxon>
        <taxon>Methanobacteriaceae</taxon>
        <taxon>Methanobrevibacter</taxon>
    </lineage>
</organism>
<dbReference type="InterPro" id="IPR011050">
    <property type="entry name" value="Pectin_lyase_fold/virulence"/>
</dbReference>
<evidence type="ECO:0000256" key="2">
    <source>
        <dbReference type="ARBA" id="ARBA00004442"/>
    </source>
</evidence>
<evidence type="ECO:0000256" key="4">
    <source>
        <dbReference type="ARBA" id="ARBA00022525"/>
    </source>
</evidence>
<name>A0A166ARC1_9EURY</name>
<reference evidence="8 9" key="1">
    <citation type="submission" date="2016-04" db="EMBL/GenBank/DDBJ databases">
        <title>Genome sequence of Methanobrevibacter curvatus DSM 11111.</title>
        <authorList>
            <person name="Poehlein A."/>
            <person name="Seedorf H."/>
            <person name="Daniel R."/>
        </authorList>
    </citation>
    <scope>NUCLEOTIDE SEQUENCE [LARGE SCALE GENOMIC DNA]</scope>
    <source>
        <strain evidence="8 9">DSM 11111</strain>
    </source>
</reference>
<evidence type="ECO:0000313" key="8">
    <source>
        <dbReference type="EMBL" id="KZX12376.1"/>
    </source>
</evidence>
<dbReference type="Gene3D" id="2.60.40.10">
    <property type="entry name" value="Immunoglobulins"/>
    <property type="match status" value="1"/>
</dbReference>
<dbReference type="STRING" id="49547.MBCUR_10680"/>
<sequence length="610" mass="65935">MINKEGTGKKNSLLFLIILISVFLAIGMIGSVSAANQTITNTTDGGLKTAIDTVGDSETIFLEDGVYFGENNTGIAINKNLTIQGKGNNVLFDGKKQDSIFTINSNVKVELNNIYFKNGASNFGGAIVAGDNSTVTVTNCVFANNSASTDGGAIFFTNGNLTIKNSQFIANTASGAGGAIGIMATGTLKVYNTKFLGNKGKNGGAIGSLFANITITDSYFRGNSYEEIYNTYGNLVMTNTDISSSTNFYVSEYTTVNEINSWIVKAKTGGNLIFETPSYKLTDTINIKKALNIKSTNNTIINFYKNKADIFNASVSGVKFQSLTINFYGNGTSSIGYAAINSNAKSLTNISISNVKINLYGNYIIGVNIDNWKGNIVKSIIKTSNNKVNVGISSNKWIGSISDSSIIIKGSYSNGGIYSKDWVGNILNSNISVSGDINTVAVLSSKWNGKVQNSKITATGKAPAAFAALDSKGTISKSTITAKSGCPVMVSDQVTVKSSKLTAKKGYLKIFRYRPDLILYKNAITRSGNSYKFKVYNDGYLPSKATYLRIKYNGKYKNYKIKALNPKKSLSFKVTIPSKYANKKYTKYLILDSPKKVKELDEGNTWYFKF</sequence>
<dbReference type="AlphaFoldDB" id="A0A166ARC1"/>
<comment type="subcellular location">
    <subcellularLocation>
        <location evidence="1">Cell envelope</location>
    </subcellularLocation>
    <subcellularLocation>
        <location evidence="2">Cell outer membrane</location>
    </subcellularLocation>
    <subcellularLocation>
        <location evidence="3">Secreted</location>
    </subcellularLocation>
</comment>
<evidence type="ECO:0000256" key="3">
    <source>
        <dbReference type="ARBA" id="ARBA00004613"/>
    </source>
</evidence>
<dbReference type="RefSeq" id="WP_067091208.1">
    <property type="nucleotide sequence ID" value="NZ_LWMV01000168.1"/>
</dbReference>
<dbReference type="OrthoDB" id="78475at2157"/>
<dbReference type="SUPFAM" id="SSF51126">
    <property type="entry name" value="Pectin lyase-like"/>
    <property type="match status" value="1"/>
</dbReference>
<keyword evidence="4" id="KW-0964">Secreted</keyword>
<keyword evidence="5" id="KW-0732">Signal</keyword>
<dbReference type="PANTHER" id="PTHR11319:SF35">
    <property type="entry name" value="OUTER MEMBRANE PROTEIN PMPC-RELATED"/>
    <property type="match status" value="1"/>
</dbReference>
<comment type="caution">
    <text evidence="8">The sequence shown here is derived from an EMBL/GenBank/DDBJ whole genome shotgun (WGS) entry which is preliminary data.</text>
</comment>
<dbReference type="EMBL" id="LWMV01000168">
    <property type="protein sequence ID" value="KZX12376.1"/>
    <property type="molecule type" value="Genomic_DNA"/>
</dbReference>
<accession>A0A166ARC1</accession>
<evidence type="ECO:0000256" key="1">
    <source>
        <dbReference type="ARBA" id="ARBA00004196"/>
    </source>
</evidence>
<keyword evidence="6" id="KW-0472">Membrane</keyword>
<dbReference type="InterPro" id="IPR003368">
    <property type="entry name" value="POMP_repeat"/>
</dbReference>
<dbReference type="PATRIC" id="fig|49547.3.peg.1140"/>
<gene>
    <name evidence="8" type="ORF">MBCUR_10680</name>
</gene>
<evidence type="ECO:0000313" key="9">
    <source>
        <dbReference type="Proteomes" id="UP000077245"/>
    </source>
</evidence>
<dbReference type="NCBIfam" id="TIGR01376">
    <property type="entry name" value="POMP_repeat"/>
    <property type="match status" value="1"/>
</dbReference>
<dbReference type="InterPro" id="IPR013783">
    <property type="entry name" value="Ig-like_fold"/>
</dbReference>